<gene>
    <name evidence="1" type="ORF">B0T21DRAFT_138011</name>
</gene>
<accession>A0AA40EHL7</accession>
<dbReference type="Proteomes" id="UP001172159">
    <property type="component" value="Unassembled WGS sequence"/>
</dbReference>
<evidence type="ECO:0000313" key="1">
    <source>
        <dbReference type="EMBL" id="KAK0739162.1"/>
    </source>
</evidence>
<reference evidence="1" key="1">
    <citation type="submission" date="2023-06" db="EMBL/GenBank/DDBJ databases">
        <title>Genome-scale phylogeny and comparative genomics of the fungal order Sordariales.</title>
        <authorList>
            <consortium name="Lawrence Berkeley National Laboratory"/>
            <person name="Hensen N."/>
            <person name="Bonometti L."/>
            <person name="Westerberg I."/>
            <person name="Brannstrom I.O."/>
            <person name="Guillou S."/>
            <person name="Cros-Aarteil S."/>
            <person name="Calhoun S."/>
            <person name="Haridas S."/>
            <person name="Kuo A."/>
            <person name="Mondo S."/>
            <person name="Pangilinan J."/>
            <person name="Riley R."/>
            <person name="Labutti K."/>
            <person name="Andreopoulos B."/>
            <person name="Lipzen A."/>
            <person name="Chen C."/>
            <person name="Yanf M."/>
            <person name="Daum C."/>
            <person name="Ng V."/>
            <person name="Clum A."/>
            <person name="Steindorff A."/>
            <person name="Ohm R."/>
            <person name="Martin F."/>
            <person name="Silar P."/>
            <person name="Natvig D."/>
            <person name="Lalanne C."/>
            <person name="Gautier V."/>
            <person name="Ament-Velasquez S.L."/>
            <person name="Kruys A."/>
            <person name="Hutchinson M.I."/>
            <person name="Powell A.J."/>
            <person name="Barry K."/>
            <person name="Miller A.N."/>
            <person name="Grigoriev I.V."/>
            <person name="Debuchy R."/>
            <person name="Gladieux P."/>
            <person name="Thoren M.H."/>
            <person name="Johannesson H."/>
        </authorList>
    </citation>
    <scope>NUCLEOTIDE SEQUENCE</scope>
    <source>
        <strain evidence="1">CBS 540.89</strain>
    </source>
</reference>
<name>A0AA40EHL7_9PEZI</name>
<protein>
    <submittedName>
        <fullName evidence="1">Uncharacterized protein</fullName>
    </submittedName>
</protein>
<proteinExistence type="predicted"/>
<sequence length="210" mass="23968">MERAQGGDRWLRRQRSERFITPEDLLRGELLTEVILLKENGDTVWLPRALISYHYDQSYLPAATAEIWGHPNTQQALTAELARSANILSPMGWLSSNRSLCIWFQIPQSSLPWTIIRFPVLDSELCRVRGVSIILGVPFIRWYTAYYGLDRPQRQPQSQYVFNNRALAPNGGQQQSSGDRARMARMPLIVAEEEGDIDGGPDLGQDHEQF</sequence>
<organism evidence="1 2">
    <name type="scientific">Apiosordaria backusii</name>
    <dbReference type="NCBI Taxonomy" id="314023"/>
    <lineage>
        <taxon>Eukaryota</taxon>
        <taxon>Fungi</taxon>
        <taxon>Dikarya</taxon>
        <taxon>Ascomycota</taxon>
        <taxon>Pezizomycotina</taxon>
        <taxon>Sordariomycetes</taxon>
        <taxon>Sordariomycetidae</taxon>
        <taxon>Sordariales</taxon>
        <taxon>Lasiosphaeriaceae</taxon>
        <taxon>Apiosordaria</taxon>
    </lineage>
</organism>
<keyword evidence="2" id="KW-1185">Reference proteome</keyword>
<comment type="caution">
    <text evidence="1">The sequence shown here is derived from an EMBL/GenBank/DDBJ whole genome shotgun (WGS) entry which is preliminary data.</text>
</comment>
<dbReference type="AlphaFoldDB" id="A0AA40EHL7"/>
<dbReference type="EMBL" id="JAUKTV010000004">
    <property type="protein sequence ID" value="KAK0739162.1"/>
    <property type="molecule type" value="Genomic_DNA"/>
</dbReference>
<evidence type="ECO:0000313" key="2">
    <source>
        <dbReference type="Proteomes" id="UP001172159"/>
    </source>
</evidence>